<evidence type="ECO:0000256" key="14">
    <source>
        <dbReference type="SAM" id="MobiDB-lite"/>
    </source>
</evidence>
<dbReference type="Pfam" id="PF00752">
    <property type="entry name" value="XPG_N"/>
    <property type="match status" value="1"/>
</dbReference>
<dbReference type="PRINTS" id="PR00853">
    <property type="entry name" value="XPGRADSUPER"/>
</dbReference>
<evidence type="ECO:0000256" key="12">
    <source>
        <dbReference type="ARBA" id="ARBA00023204"/>
    </source>
</evidence>
<dbReference type="EMBL" id="LGRB01000008">
    <property type="protein sequence ID" value="OCT52876.1"/>
    <property type="molecule type" value="Genomic_DNA"/>
</dbReference>
<keyword evidence="10" id="KW-0267">Excision nuclease</keyword>
<feature type="region of interest" description="Disordered" evidence="14">
    <location>
        <begin position="635"/>
        <end position="662"/>
    </location>
</feature>
<dbReference type="GO" id="GO:0017108">
    <property type="term" value="F:5'-flap endonuclease activity"/>
    <property type="evidence" value="ECO:0007669"/>
    <property type="project" value="TreeGrafter"/>
</dbReference>
<dbReference type="Pfam" id="PF00867">
    <property type="entry name" value="XPG_I"/>
    <property type="match status" value="1"/>
</dbReference>
<dbReference type="STRING" id="86049.A0A1C1CWR3"/>
<evidence type="ECO:0000256" key="6">
    <source>
        <dbReference type="ARBA" id="ARBA00022763"/>
    </source>
</evidence>
<dbReference type="GO" id="GO:0046872">
    <property type="term" value="F:metal ion binding"/>
    <property type="evidence" value="ECO:0007669"/>
    <property type="project" value="UniProtKB-KW"/>
</dbReference>
<dbReference type="SMART" id="SM00485">
    <property type="entry name" value="XPGN"/>
    <property type="match status" value="1"/>
</dbReference>
<evidence type="ECO:0000256" key="5">
    <source>
        <dbReference type="ARBA" id="ARBA00022723"/>
    </source>
</evidence>
<dbReference type="CDD" id="cd09908">
    <property type="entry name" value="H3TH_EXO1"/>
    <property type="match status" value="1"/>
</dbReference>
<evidence type="ECO:0000256" key="9">
    <source>
        <dbReference type="ARBA" id="ARBA00022842"/>
    </source>
</evidence>
<dbReference type="AlphaFoldDB" id="A0A1C1CWR3"/>
<keyword evidence="11" id="KW-0238">DNA-binding</keyword>
<dbReference type="InterPro" id="IPR029060">
    <property type="entry name" value="PIN-like_dom_sf"/>
</dbReference>
<keyword evidence="5" id="KW-0479">Metal-binding</keyword>
<evidence type="ECO:0000256" key="8">
    <source>
        <dbReference type="ARBA" id="ARBA00022839"/>
    </source>
</evidence>
<dbReference type="eggNOG" id="KOG2518">
    <property type="taxonomic scope" value="Eukaryota"/>
</dbReference>
<dbReference type="Proteomes" id="UP000094526">
    <property type="component" value="Unassembled WGS sequence"/>
</dbReference>
<evidence type="ECO:0000256" key="3">
    <source>
        <dbReference type="ARBA" id="ARBA00010563"/>
    </source>
</evidence>
<dbReference type="InterPro" id="IPR019974">
    <property type="entry name" value="XPG_CS"/>
</dbReference>
<dbReference type="Gene3D" id="1.10.150.20">
    <property type="entry name" value="5' to 3' exonuclease, C-terminal subdomain"/>
    <property type="match status" value="1"/>
</dbReference>
<evidence type="ECO:0000256" key="4">
    <source>
        <dbReference type="ARBA" id="ARBA00022722"/>
    </source>
</evidence>
<feature type="compositionally biased region" description="Polar residues" evidence="14">
    <location>
        <begin position="577"/>
        <end position="589"/>
    </location>
</feature>
<feature type="compositionally biased region" description="Basic and acidic residues" evidence="14">
    <location>
        <begin position="511"/>
        <end position="521"/>
    </location>
</feature>
<feature type="region of interest" description="Disordered" evidence="14">
    <location>
        <begin position="675"/>
        <end position="700"/>
    </location>
</feature>
<dbReference type="PANTHER" id="PTHR11081:SF65">
    <property type="entry name" value="DNA DAMAGE-INDUCIBLE PROTEIN DIN7-RELATED"/>
    <property type="match status" value="1"/>
</dbReference>
<dbReference type="InterPro" id="IPR006084">
    <property type="entry name" value="XPG/Rad2"/>
</dbReference>
<feature type="region of interest" description="Disordered" evidence="14">
    <location>
        <begin position="736"/>
        <end position="772"/>
    </location>
</feature>
<dbReference type="InterPro" id="IPR044752">
    <property type="entry name" value="PIN-like_EXO1"/>
</dbReference>
<feature type="domain" description="XPG-I" evidence="15">
    <location>
        <begin position="156"/>
        <end position="226"/>
    </location>
</feature>
<dbReference type="VEuPathDB" id="FungiDB:G647_04215"/>
<comment type="cofactor">
    <cofactor evidence="1">
        <name>Mg(2+)</name>
        <dbReference type="ChEBI" id="CHEBI:18420"/>
    </cofactor>
</comment>
<dbReference type="GO" id="GO:0005634">
    <property type="term" value="C:nucleus"/>
    <property type="evidence" value="ECO:0007669"/>
    <property type="project" value="UniProtKB-SubCell"/>
</dbReference>
<feature type="domain" description="XPG N-terminal" evidence="16">
    <location>
        <begin position="19"/>
        <end position="117"/>
    </location>
</feature>
<evidence type="ECO:0000259" key="15">
    <source>
        <dbReference type="SMART" id="SM00484"/>
    </source>
</evidence>
<comment type="subcellular location">
    <subcellularLocation>
        <location evidence="2">Nucleus</location>
    </subcellularLocation>
</comment>
<evidence type="ECO:0000256" key="10">
    <source>
        <dbReference type="ARBA" id="ARBA00022881"/>
    </source>
</evidence>
<feature type="compositionally biased region" description="Basic and acidic residues" evidence="14">
    <location>
        <begin position="677"/>
        <end position="688"/>
    </location>
</feature>
<evidence type="ECO:0000313" key="17">
    <source>
        <dbReference type="EMBL" id="OCT52876.1"/>
    </source>
</evidence>
<proteinExistence type="inferred from homology"/>
<dbReference type="GO" id="GO:0035312">
    <property type="term" value="F:5'-3' DNA exonuclease activity"/>
    <property type="evidence" value="ECO:0007669"/>
    <property type="project" value="InterPro"/>
</dbReference>
<dbReference type="FunFam" id="3.40.50.1010:FF:000002">
    <property type="entry name" value="Exonuclease 1, putative"/>
    <property type="match status" value="1"/>
</dbReference>
<dbReference type="SUPFAM" id="SSF47807">
    <property type="entry name" value="5' to 3' exonuclease, C-terminal subdomain"/>
    <property type="match status" value="1"/>
</dbReference>
<evidence type="ECO:0000313" key="18">
    <source>
        <dbReference type="Proteomes" id="UP000094526"/>
    </source>
</evidence>
<dbReference type="GO" id="GO:0003677">
    <property type="term" value="F:DNA binding"/>
    <property type="evidence" value="ECO:0007669"/>
    <property type="project" value="UniProtKB-KW"/>
</dbReference>
<keyword evidence="13" id="KW-0539">Nucleus</keyword>
<dbReference type="VEuPathDB" id="FungiDB:CLCR_09659"/>
<keyword evidence="6" id="KW-0227">DNA damage</keyword>
<keyword evidence="7" id="KW-0378">Hydrolase</keyword>
<dbReference type="InterPro" id="IPR006086">
    <property type="entry name" value="XPG-I_dom"/>
</dbReference>
<accession>A0A1C1CWR3</accession>
<comment type="caution">
    <text evidence="17">The sequence shown here is derived from an EMBL/GenBank/DDBJ whole genome shotgun (WGS) entry which is preliminary data.</text>
</comment>
<name>A0A1C1CWR3_9EURO</name>
<dbReference type="SMART" id="SM00484">
    <property type="entry name" value="XPGI"/>
    <property type="match status" value="1"/>
</dbReference>
<dbReference type="InterPro" id="IPR037315">
    <property type="entry name" value="EXO1_H3TH"/>
</dbReference>
<evidence type="ECO:0000256" key="2">
    <source>
        <dbReference type="ARBA" id="ARBA00004123"/>
    </source>
</evidence>
<feature type="compositionally biased region" description="Polar residues" evidence="14">
    <location>
        <begin position="470"/>
        <end position="483"/>
    </location>
</feature>
<dbReference type="PANTHER" id="PTHR11081">
    <property type="entry name" value="FLAP ENDONUCLEASE FAMILY MEMBER"/>
    <property type="match status" value="1"/>
</dbReference>
<sequence>MGIKGVYSASGHAFVPWILTRSGLLPLLKSIHKHSTLKKFSGQTIGVDAYGWLHRGVVGCAFALAMDKPTTIHIDFVLSRVRMLIDFGVTPYLVFDGDNLPSKAGTNAARRKKREESRALGLELHKAGKTTQAQQELQKAIDVTPLMARQLIEELKKLNVQYIVAPYEADAQLVYLEQKGIIDGILAEDSDMLVFGAKRLLTKLNQYGELVEIERADFAMCKEISLTGWTDSMFRRMAILSGCDYLPNIGKLGLKTAHALVRKYTDVEKILRIVQLEGKMIVPTGYLEDYRNAELTFLHHRVFCPTTQKVVHLNKLPSGMSDADMPFLGPDVDPETALGVACGDLDPFTKRPLQVNKSLARPALGDRRRQSYGAAAELKPKKSIETFFQPYRQPLAELDPNSLTPSPSQQRVFERNRNASWEPRLVNSAPALRRNATVVVPPSAPADRASFLARAATMSTYQPPKRQRLCSDSTDPSPTQELKQSPFFPAKGGEASPLAQKMPKNRRSQKTKFEVFADDNRGMLLGPEVQQAASPHKDVPRKSSVKVKPPLLSQEHDSQVSVPQSSPIAKSPKQPMLSPSVSMTPSRNSAELKEIDQDDDPDGFEDLLEYHIRKQNQGLTKAKLKGSLMETFGLQTQHRRDRSLQSLQSVPAIEPGQQTYDRASNEVQISALRKLPQARDGESVRNRESQTNTWDRSPPRVQQAALESLKGRTTPAPAPAPHLRSGIIGDRRLSAQAEGHNSAPGIVRGSEDALVPNSEDEGSDVGSPKPKFDLSVFSFVSA</sequence>
<dbReference type="Gene3D" id="3.40.50.1010">
    <property type="entry name" value="5'-nuclease"/>
    <property type="match status" value="1"/>
</dbReference>
<dbReference type="OrthoDB" id="26491at2759"/>
<feature type="compositionally biased region" description="Polar residues" evidence="14">
    <location>
        <begin position="559"/>
        <end position="568"/>
    </location>
</feature>
<dbReference type="InterPro" id="IPR006085">
    <property type="entry name" value="XPG_DNA_repair_N"/>
</dbReference>
<evidence type="ECO:0000259" key="16">
    <source>
        <dbReference type="SMART" id="SM00485"/>
    </source>
</evidence>
<dbReference type="SUPFAM" id="SSF88723">
    <property type="entry name" value="PIN domain-like"/>
    <property type="match status" value="1"/>
</dbReference>
<keyword evidence="4" id="KW-0540">Nuclease</keyword>
<evidence type="ECO:0000256" key="11">
    <source>
        <dbReference type="ARBA" id="ARBA00023125"/>
    </source>
</evidence>
<dbReference type="InterPro" id="IPR036279">
    <property type="entry name" value="5-3_exonuclease_C_sf"/>
</dbReference>
<comment type="similarity">
    <text evidence="3">Belongs to the XPG/RAD2 endonuclease family. EXO1 subfamily.</text>
</comment>
<evidence type="ECO:0000256" key="1">
    <source>
        <dbReference type="ARBA" id="ARBA00001946"/>
    </source>
</evidence>
<reference evidence="18" key="1">
    <citation type="submission" date="2015-07" db="EMBL/GenBank/DDBJ databases">
        <authorList>
            <person name="Teixeira M.M."/>
            <person name="Souza R.C."/>
            <person name="Almeida L.G."/>
            <person name="Vicente V.A."/>
            <person name="de Hoog S."/>
            <person name="Bocca A.L."/>
            <person name="de Almeida S.R."/>
            <person name="Vasconcelos A.T."/>
            <person name="Felipe M.S."/>
        </authorList>
    </citation>
    <scope>NUCLEOTIDE SEQUENCE [LARGE SCALE GENOMIC DNA]</scope>
    <source>
        <strain evidence="18">KSF</strain>
    </source>
</reference>
<keyword evidence="12" id="KW-0234">DNA repair</keyword>
<keyword evidence="8 17" id="KW-0269">Exonuclease</keyword>
<protein>
    <submittedName>
        <fullName evidence="17">Exonuclease</fullName>
    </submittedName>
</protein>
<evidence type="ECO:0000256" key="13">
    <source>
        <dbReference type="ARBA" id="ARBA00023242"/>
    </source>
</evidence>
<evidence type="ECO:0000256" key="7">
    <source>
        <dbReference type="ARBA" id="ARBA00022801"/>
    </source>
</evidence>
<dbReference type="FunFam" id="1.10.150.20:FF:000011">
    <property type="entry name" value="exonuclease 1"/>
    <property type="match status" value="1"/>
</dbReference>
<dbReference type="CDD" id="cd09857">
    <property type="entry name" value="PIN_EXO1"/>
    <property type="match status" value="1"/>
</dbReference>
<dbReference type="GO" id="GO:0006281">
    <property type="term" value="P:DNA repair"/>
    <property type="evidence" value="ECO:0007669"/>
    <property type="project" value="UniProtKB-KW"/>
</dbReference>
<gene>
    <name evidence="17" type="ORF">CLCR_09659</name>
</gene>
<keyword evidence="9" id="KW-0460">Magnesium</keyword>
<organism evidence="17 18">
    <name type="scientific">Cladophialophora carrionii</name>
    <dbReference type="NCBI Taxonomy" id="86049"/>
    <lineage>
        <taxon>Eukaryota</taxon>
        <taxon>Fungi</taxon>
        <taxon>Dikarya</taxon>
        <taxon>Ascomycota</taxon>
        <taxon>Pezizomycotina</taxon>
        <taxon>Eurotiomycetes</taxon>
        <taxon>Chaetothyriomycetidae</taxon>
        <taxon>Chaetothyriales</taxon>
        <taxon>Herpotrichiellaceae</taxon>
        <taxon>Cladophialophora</taxon>
    </lineage>
</organism>
<feature type="region of interest" description="Disordered" evidence="14">
    <location>
        <begin position="458"/>
        <end position="604"/>
    </location>
</feature>
<keyword evidence="18" id="KW-1185">Reference proteome</keyword>
<dbReference type="PROSITE" id="PS00841">
    <property type="entry name" value="XPG_1"/>
    <property type="match status" value="1"/>
</dbReference>